<keyword evidence="3" id="KW-1185">Reference proteome</keyword>
<feature type="transmembrane region" description="Helical" evidence="1">
    <location>
        <begin position="6"/>
        <end position="28"/>
    </location>
</feature>
<accession>A0A3S9PYK5</accession>
<dbReference type="Proteomes" id="UP000280344">
    <property type="component" value="Chromosome"/>
</dbReference>
<dbReference type="EMBL" id="CP034593">
    <property type="protein sequence ID" value="AZQ77441.1"/>
    <property type="molecule type" value="Genomic_DNA"/>
</dbReference>
<keyword evidence="1" id="KW-0472">Membrane</keyword>
<keyword evidence="1" id="KW-0812">Transmembrane</keyword>
<dbReference type="AlphaFoldDB" id="A0A3S9PYK5"/>
<keyword evidence="1" id="KW-1133">Transmembrane helix</keyword>
<protein>
    <submittedName>
        <fullName evidence="2">Uncharacterized protein</fullName>
    </submittedName>
</protein>
<name>A0A3S9PYK5_9ACTO</name>
<dbReference type="OrthoDB" id="3429251at2"/>
<reference evidence="2 3" key="1">
    <citation type="submission" date="2018-12" db="EMBL/GenBank/DDBJ databases">
        <title>Complete genome sequence of Flaviflexus sp. H23T48.</title>
        <authorList>
            <person name="Bae J.-W."/>
            <person name="Lee J.-Y."/>
        </authorList>
    </citation>
    <scope>NUCLEOTIDE SEQUENCE [LARGE SCALE GENOMIC DNA]</scope>
    <source>
        <strain evidence="2 3">H23T48</strain>
    </source>
</reference>
<evidence type="ECO:0000313" key="3">
    <source>
        <dbReference type="Proteomes" id="UP000280344"/>
    </source>
</evidence>
<evidence type="ECO:0000313" key="2">
    <source>
        <dbReference type="EMBL" id="AZQ77441.1"/>
    </source>
</evidence>
<sequence>MSRRKALMDILLSGLITVFVLGVAFLVGKMVIRRRVQRGGGHDYAGMPRGFTGEDEKEQLARAIRGEAPTFGVTRHDVMTGPDGPFHVGVITDYGPSFSSYGKSTSVHGETWSFLAIPVPLRAPRTELKPEQGRPYDDVNTEWDAFNRAWDVTTARGVFANALLTGPMQQFLMTAVGNRIVITQGWIAVLRPGEQGSIPAREGLRIVYGIRANIPGFLWQELAM</sequence>
<gene>
    <name evidence="2" type="ORF">EJ997_08940</name>
</gene>
<dbReference type="RefSeq" id="WP_126704244.1">
    <property type="nucleotide sequence ID" value="NZ_CP034593.1"/>
</dbReference>
<dbReference type="KEGG" id="flh:EJ997_08940"/>
<proteinExistence type="predicted"/>
<evidence type="ECO:0000256" key="1">
    <source>
        <dbReference type="SAM" id="Phobius"/>
    </source>
</evidence>
<organism evidence="2 3">
    <name type="scientific">Flaviflexus ciconiae</name>
    <dbReference type="NCBI Taxonomy" id="2496867"/>
    <lineage>
        <taxon>Bacteria</taxon>
        <taxon>Bacillati</taxon>
        <taxon>Actinomycetota</taxon>
        <taxon>Actinomycetes</taxon>
        <taxon>Actinomycetales</taxon>
        <taxon>Actinomycetaceae</taxon>
        <taxon>Flaviflexus</taxon>
    </lineage>
</organism>